<dbReference type="InterPro" id="IPR020058">
    <property type="entry name" value="Glu/Gln-tRNA-synth_Ib_cat-dom"/>
</dbReference>
<evidence type="ECO:0000256" key="7">
    <source>
        <dbReference type="HAMAP-Rule" id="MF_00022"/>
    </source>
</evidence>
<comment type="subunit">
    <text evidence="7">Monomer.</text>
</comment>
<dbReference type="CDD" id="cd00808">
    <property type="entry name" value="GluRS_core"/>
    <property type="match status" value="1"/>
</dbReference>
<dbReference type="GO" id="GO:0000049">
    <property type="term" value="F:tRNA binding"/>
    <property type="evidence" value="ECO:0007669"/>
    <property type="project" value="InterPro"/>
</dbReference>
<keyword evidence="5 7" id="KW-0648">Protein biosynthesis</keyword>
<dbReference type="Gene3D" id="3.40.50.620">
    <property type="entry name" value="HUPs"/>
    <property type="match status" value="1"/>
</dbReference>
<reference evidence="10" key="1">
    <citation type="journal article" date="2022" name="ISME J.">
        <title>A general approach to explore prokaryotic protein glycosylation reveals the unique surface layer modulation of an anammox bacterium.</title>
        <authorList>
            <person name="Pabst M."/>
            <person name="Grouzdev D.S."/>
            <person name="Lawson C.E."/>
            <person name="Kleikamp H.B.C."/>
            <person name="de Ram C."/>
            <person name="Louwen R."/>
            <person name="Lin Y.M."/>
            <person name="Lucker S."/>
            <person name="van Loosdrecht M.C.M."/>
            <person name="Laureni M."/>
        </authorList>
    </citation>
    <scope>NUCLEOTIDE SEQUENCE</scope>
    <source>
        <strain evidence="10">BROCD043</strain>
    </source>
</reference>
<evidence type="ECO:0000256" key="3">
    <source>
        <dbReference type="ARBA" id="ARBA00022741"/>
    </source>
</evidence>
<keyword evidence="6 7" id="KW-0030">Aminoacyl-tRNA synthetase</keyword>
<feature type="binding site" evidence="7">
    <location>
        <position position="252"/>
    </location>
    <ligand>
        <name>ATP</name>
        <dbReference type="ChEBI" id="CHEBI:30616"/>
    </ligand>
</feature>
<evidence type="ECO:0000256" key="5">
    <source>
        <dbReference type="ARBA" id="ARBA00022917"/>
    </source>
</evidence>
<gene>
    <name evidence="7" type="primary">gltX</name>
    <name evidence="10" type="ORF">H3C67_01180</name>
</gene>
<organism evidence="10 11">
    <name type="scientific">Candidatus Dojkabacteria bacterium</name>
    <dbReference type="NCBI Taxonomy" id="2099670"/>
    <lineage>
        <taxon>Bacteria</taxon>
        <taxon>Candidatus Dojkabacteria</taxon>
    </lineage>
</organism>
<comment type="function">
    <text evidence="7">Catalyzes the attachment of glutamate to tRNA(Glu) in a two-step reaction: glutamate is first activated by ATP to form Glu-AMP and then transferred to the acceptor end of tRNA(Glu).</text>
</comment>
<comment type="similarity">
    <text evidence="1 7">Belongs to the class-I aminoacyl-tRNA synthetase family. Glutamate--tRNA ligase type 1 subfamily.</text>
</comment>
<dbReference type="GO" id="GO:0005524">
    <property type="term" value="F:ATP binding"/>
    <property type="evidence" value="ECO:0007669"/>
    <property type="project" value="UniProtKB-UniRule"/>
</dbReference>
<dbReference type="NCBIfam" id="TIGR00464">
    <property type="entry name" value="gltX_bact"/>
    <property type="match status" value="1"/>
</dbReference>
<evidence type="ECO:0000256" key="2">
    <source>
        <dbReference type="ARBA" id="ARBA00022598"/>
    </source>
</evidence>
<dbReference type="InterPro" id="IPR004527">
    <property type="entry name" value="Glu-tRNA-ligase_bac/mito"/>
</dbReference>
<dbReference type="Pfam" id="PF00749">
    <property type="entry name" value="tRNA-synt_1c"/>
    <property type="match status" value="1"/>
</dbReference>
<dbReference type="FunFam" id="3.40.50.620:FF:000045">
    <property type="entry name" value="Glutamate--tRNA ligase, mitochondrial"/>
    <property type="match status" value="1"/>
</dbReference>
<dbReference type="SUPFAM" id="SSF52374">
    <property type="entry name" value="Nucleotidylyl transferase"/>
    <property type="match status" value="1"/>
</dbReference>
<evidence type="ECO:0000256" key="1">
    <source>
        <dbReference type="ARBA" id="ARBA00007894"/>
    </source>
</evidence>
<accession>A0A952AGC5</accession>
<dbReference type="SUPFAM" id="SSF48163">
    <property type="entry name" value="An anticodon-binding domain of class I aminoacyl-tRNA synthetases"/>
    <property type="match status" value="1"/>
</dbReference>
<dbReference type="AlphaFoldDB" id="A0A952AGC5"/>
<name>A0A952AGC5_9BACT</name>
<comment type="caution">
    <text evidence="7">Lacks conserved residue(s) required for the propagation of feature annotation.</text>
</comment>
<dbReference type="Proteomes" id="UP000781173">
    <property type="component" value="Unassembled WGS sequence"/>
</dbReference>
<dbReference type="GO" id="GO:0004818">
    <property type="term" value="F:glutamate-tRNA ligase activity"/>
    <property type="evidence" value="ECO:0007669"/>
    <property type="project" value="UniProtKB-UniRule"/>
</dbReference>
<evidence type="ECO:0000259" key="8">
    <source>
        <dbReference type="Pfam" id="PF00749"/>
    </source>
</evidence>
<dbReference type="PANTHER" id="PTHR43311">
    <property type="entry name" value="GLUTAMATE--TRNA LIGASE"/>
    <property type="match status" value="1"/>
</dbReference>
<dbReference type="EC" id="6.1.1.17" evidence="7"/>
<dbReference type="InterPro" id="IPR008925">
    <property type="entry name" value="aa_tRNA-synth_I_cd-bd_sf"/>
</dbReference>
<dbReference type="PANTHER" id="PTHR43311:SF2">
    <property type="entry name" value="GLUTAMATE--TRNA LIGASE, MITOCHONDRIAL-RELATED"/>
    <property type="match status" value="1"/>
</dbReference>
<keyword evidence="4 7" id="KW-0067">ATP-binding</keyword>
<keyword evidence="2 7" id="KW-0436">Ligase</keyword>
<feature type="short sequence motif" description="'KMSKS' region" evidence="7">
    <location>
        <begin position="249"/>
        <end position="253"/>
    </location>
</feature>
<comment type="catalytic activity">
    <reaction evidence="7">
        <text>tRNA(Glu) + L-glutamate + ATP = L-glutamyl-tRNA(Glu) + AMP + diphosphate</text>
        <dbReference type="Rhea" id="RHEA:23540"/>
        <dbReference type="Rhea" id="RHEA-COMP:9663"/>
        <dbReference type="Rhea" id="RHEA-COMP:9680"/>
        <dbReference type="ChEBI" id="CHEBI:29985"/>
        <dbReference type="ChEBI" id="CHEBI:30616"/>
        <dbReference type="ChEBI" id="CHEBI:33019"/>
        <dbReference type="ChEBI" id="CHEBI:78442"/>
        <dbReference type="ChEBI" id="CHEBI:78520"/>
        <dbReference type="ChEBI" id="CHEBI:456215"/>
        <dbReference type="EC" id="6.1.1.17"/>
    </reaction>
</comment>
<dbReference type="InterPro" id="IPR000924">
    <property type="entry name" value="Glu/Gln-tRNA-synth"/>
</dbReference>
<keyword evidence="7" id="KW-0963">Cytoplasm</keyword>
<proteinExistence type="inferred from homology"/>
<dbReference type="InterPro" id="IPR033910">
    <property type="entry name" value="GluRS_core"/>
</dbReference>
<dbReference type="InterPro" id="IPR049940">
    <property type="entry name" value="GluQ/Sye"/>
</dbReference>
<feature type="domain" description="Aminoacyl-tRNA synthetase class I anticodon-binding" evidence="9">
    <location>
        <begin position="360"/>
        <end position="493"/>
    </location>
</feature>
<comment type="caution">
    <text evidence="10">The sequence shown here is derived from an EMBL/GenBank/DDBJ whole genome shotgun (WGS) entry which is preliminary data.</text>
</comment>
<dbReference type="Gene3D" id="1.10.10.350">
    <property type="match status" value="1"/>
</dbReference>
<evidence type="ECO:0000313" key="10">
    <source>
        <dbReference type="EMBL" id="MBW7953377.1"/>
    </source>
</evidence>
<sequence length="496" mass="57524">MVRTRFAPSPTGFLHIGAIRTALYAYAQAKKHGGQYLLRIEDTDRNRYVPESEEAIYRILDEYGLPADESVVRGGDYGPYRQSDRLSLYKKYAEQLVEQGAAYYSFETKEELDEHRKIKEQNNQHDAFRSQYRDLDLEKAKARIVNGEKYVVRLKVPSNVELVFEDVLQGKMTFSTDDVDEGILLKSDGFPTYHLAVVVDDHLMKVTHVFRGVEWIPSTPKHILLYKALGWEMPVIAHLPVILDPSGGKLSKRKGAVAADEFLQEGYLPEAILNFLMLLGWSSPVARKHGEAEREFFSLQDFVELFDIHDLNKSSPVFNRDKLIWFNQKYIQAMSADRFQNTYLEWLNKYNKDEDLVKFFKDAGPDKSQQMLVLEQNRIKTLSEVGKSLDIYRFKPEKVNLSEIKQLKKMSKETAENLVRDFSLELEKKESIRSWGHEDWETFVRWLAEQYSEKAGNVFMLLRIAVCGSPFSPPLYEVLEILEKEEVITRLNDFSA</sequence>
<dbReference type="InterPro" id="IPR045462">
    <property type="entry name" value="aa-tRNA-synth_I_cd-bd"/>
</dbReference>
<dbReference type="InterPro" id="IPR014729">
    <property type="entry name" value="Rossmann-like_a/b/a_fold"/>
</dbReference>
<dbReference type="GO" id="GO:0008270">
    <property type="term" value="F:zinc ion binding"/>
    <property type="evidence" value="ECO:0007669"/>
    <property type="project" value="InterPro"/>
</dbReference>
<evidence type="ECO:0000313" key="11">
    <source>
        <dbReference type="Proteomes" id="UP000781173"/>
    </source>
</evidence>
<comment type="subcellular location">
    <subcellularLocation>
        <location evidence="7">Cytoplasm</location>
    </subcellularLocation>
</comment>
<keyword evidence="3 7" id="KW-0547">Nucleotide-binding</keyword>
<feature type="short sequence motif" description="'HIGH' region" evidence="7">
    <location>
        <begin position="8"/>
        <end position="18"/>
    </location>
</feature>
<dbReference type="GO" id="GO:0005829">
    <property type="term" value="C:cytosol"/>
    <property type="evidence" value="ECO:0007669"/>
    <property type="project" value="TreeGrafter"/>
</dbReference>
<evidence type="ECO:0000259" key="9">
    <source>
        <dbReference type="Pfam" id="PF19269"/>
    </source>
</evidence>
<dbReference type="InterPro" id="IPR020751">
    <property type="entry name" value="aa-tRNA-synth_I_codon-bd_sub2"/>
</dbReference>
<evidence type="ECO:0000256" key="6">
    <source>
        <dbReference type="ARBA" id="ARBA00023146"/>
    </source>
</evidence>
<protein>
    <recommendedName>
        <fullName evidence="7">Glutamate--tRNA ligase</fullName>
        <ecNumber evidence="7">6.1.1.17</ecNumber>
    </recommendedName>
    <alternativeName>
        <fullName evidence="7">Glutamyl-tRNA synthetase</fullName>
        <shortName evidence="7">GluRS</shortName>
    </alternativeName>
</protein>
<dbReference type="GO" id="GO:0006424">
    <property type="term" value="P:glutamyl-tRNA aminoacylation"/>
    <property type="evidence" value="ECO:0007669"/>
    <property type="project" value="UniProtKB-UniRule"/>
</dbReference>
<feature type="domain" description="Glutamyl/glutaminyl-tRNA synthetase class Ib catalytic" evidence="8">
    <location>
        <begin position="1"/>
        <end position="325"/>
    </location>
</feature>
<dbReference type="HAMAP" id="MF_00022">
    <property type="entry name" value="Glu_tRNA_synth_type1"/>
    <property type="match status" value="1"/>
</dbReference>
<evidence type="ECO:0000256" key="4">
    <source>
        <dbReference type="ARBA" id="ARBA00022840"/>
    </source>
</evidence>
<dbReference type="Pfam" id="PF19269">
    <property type="entry name" value="Anticodon_2"/>
    <property type="match status" value="1"/>
</dbReference>
<dbReference type="PRINTS" id="PR00987">
    <property type="entry name" value="TRNASYNTHGLU"/>
</dbReference>
<dbReference type="EMBL" id="JACFOF010000002">
    <property type="protein sequence ID" value="MBW7953377.1"/>
    <property type="molecule type" value="Genomic_DNA"/>
</dbReference>